<dbReference type="STRING" id="641526.ADIWIN_1892"/>
<dbReference type="EMBL" id="ATMR01000095">
    <property type="protein sequence ID" value="EPR73111.1"/>
    <property type="molecule type" value="Genomic_DNA"/>
</dbReference>
<accession>S7VST0</accession>
<dbReference type="AlphaFoldDB" id="S7VST0"/>
<proteinExistence type="predicted"/>
<sequence>MLDLDRSEFSLRLQLKSKAEYIVINEITSEGITKLNTTKIE</sequence>
<gene>
    <name evidence="1" type="ORF">ADIWIN_1892</name>
</gene>
<protein>
    <submittedName>
        <fullName evidence="1">Uncharacterized protein</fullName>
    </submittedName>
</protein>
<reference evidence="1 2" key="1">
    <citation type="journal article" date="2013" name="Genome Announc.">
        <title>Draft Genome Sequence of Winogradskyella psychrotolerans RS-3T, Isolated from the Marine Transect of Kongsfjorden, Ny-Alesund, Svalbard, Arctic Ocean.</title>
        <authorList>
            <person name="Kumar Pinnaka A."/>
            <person name="Ara S."/>
            <person name="Singh A."/>
            <person name="Shivaji S."/>
        </authorList>
    </citation>
    <scope>NUCLEOTIDE SEQUENCE [LARGE SCALE GENOMIC DNA]</scope>
    <source>
        <strain evidence="1 2">RS-3</strain>
    </source>
</reference>
<dbReference type="Proteomes" id="UP000014962">
    <property type="component" value="Unassembled WGS sequence"/>
</dbReference>
<evidence type="ECO:0000313" key="2">
    <source>
        <dbReference type="Proteomes" id="UP000014962"/>
    </source>
</evidence>
<comment type="caution">
    <text evidence="1">The sequence shown here is derived from an EMBL/GenBank/DDBJ whole genome shotgun (WGS) entry which is preliminary data.</text>
</comment>
<name>S7VST0_9FLAO</name>
<evidence type="ECO:0000313" key="1">
    <source>
        <dbReference type="EMBL" id="EPR73111.1"/>
    </source>
</evidence>
<organism evidence="1 2">
    <name type="scientific">Winogradskyella psychrotolerans RS-3</name>
    <dbReference type="NCBI Taxonomy" id="641526"/>
    <lineage>
        <taxon>Bacteria</taxon>
        <taxon>Pseudomonadati</taxon>
        <taxon>Bacteroidota</taxon>
        <taxon>Flavobacteriia</taxon>
        <taxon>Flavobacteriales</taxon>
        <taxon>Flavobacteriaceae</taxon>
        <taxon>Winogradskyella</taxon>
    </lineage>
</organism>
<keyword evidence="2" id="KW-1185">Reference proteome</keyword>
<dbReference type="RefSeq" id="WP_020897706.1">
    <property type="nucleotide sequence ID" value="NZ_ATMR01000095.1"/>
</dbReference>